<dbReference type="InterPro" id="IPR036663">
    <property type="entry name" value="Fumarylacetoacetase_C_sf"/>
</dbReference>
<gene>
    <name evidence="6" type="primary">yisK_2</name>
    <name evidence="6" type="ORF">FEQ00_02100</name>
</gene>
<keyword evidence="4" id="KW-0378">Hydrolase</keyword>
<evidence type="ECO:0000313" key="7">
    <source>
        <dbReference type="Proteomes" id="UP001248067"/>
    </source>
</evidence>
<accession>A0ABU2E1F7</accession>
<sequence>MNALKLERGFALAYAKMREEAAQWWVVVGEHAVALRDLAGDGLLELPSQGTATVDSIYPRLEALIGELSALHSQAFSHVPRGAWLAVGQLHFLAPVSPAASIYCSAANYRKQLVELIVTRGGDPEIDRLPVGERRPVAQRMVEKRSRQGEPYFFQRPNSCIAPPDGEIHAESGTEELDWELELGIVIGRRGRHVAREDAPNFVAACLILNDVTDRALIYRQDFPGADWLRGKGMPASMPAGPYLVPASVIGEIDALRLRLSVNGEVMQDELAGDMILDVPRLIEYLSSRVELRPGDVIATGTPAGTGAERGRFLQDGDVIRAEIDGLGCQMNKVVFGPGAGPGDRS</sequence>
<reference evidence="6 7" key="1">
    <citation type="submission" date="2019-06" db="EMBL/GenBank/DDBJ databases">
        <title>Evolution of Burkholderia multivorans in the lungs of Cystic Fibrosis patients.</title>
        <authorList>
            <person name="Moreira L.M."/>
        </authorList>
    </citation>
    <scope>NUCLEOTIDE SEQUENCE [LARGE SCALE GENOMIC DNA]</scope>
    <source>
        <strain evidence="6 7">VC13239</strain>
    </source>
</reference>
<evidence type="ECO:0000313" key="6">
    <source>
        <dbReference type="EMBL" id="MDR8753685.1"/>
    </source>
</evidence>
<dbReference type="InterPro" id="IPR011234">
    <property type="entry name" value="Fumarylacetoacetase-like_C"/>
</dbReference>
<comment type="cofactor">
    <cofactor evidence="1">
        <name>Mg(2+)</name>
        <dbReference type="ChEBI" id="CHEBI:18420"/>
    </cofactor>
</comment>
<evidence type="ECO:0000256" key="2">
    <source>
        <dbReference type="ARBA" id="ARBA00010211"/>
    </source>
</evidence>
<dbReference type="PANTHER" id="PTHR42796">
    <property type="entry name" value="FUMARYLACETOACETATE HYDROLASE DOMAIN-CONTAINING PROTEIN 2A-RELATED"/>
    <property type="match status" value="1"/>
</dbReference>
<dbReference type="RefSeq" id="WP_012431334.1">
    <property type="nucleotide sequence ID" value="NZ_CADFDQ010000009.1"/>
</dbReference>
<comment type="similarity">
    <text evidence="2">Belongs to the FAH family.</text>
</comment>
<protein>
    <recommendedName>
        <fullName evidence="5">Fumarylacetoacetase-like C-terminal domain-containing protein</fullName>
    </recommendedName>
</protein>
<evidence type="ECO:0000256" key="4">
    <source>
        <dbReference type="ARBA" id="ARBA00022801"/>
    </source>
</evidence>
<comment type="caution">
    <text evidence="6">The sequence shown here is derived from an EMBL/GenBank/DDBJ whole genome shotgun (WGS) entry which is preliminary data.</text>
</comment>
<name>A0ABU2E1F7_9BURK</name>
<keyword evidence="3" id="KW-0479">Metal-binding</keyword>
<dbReference type="SUPFAM" id="SSF56529">
    <property type="entry name" value="FAH"/>
    <property type="match status" value="1"/>
</dbReference>
<dbReference type="Proteomes" id="UP001248067">
    <property type="component" value="Unassembled WGS sequence"/>
</dbReference>
<feature type="domain" description="Fumarylacetoacetase-like C-terminal" evidence="5">
    <location>
        <begin position="102"/>
        <end position="335"/>
    </location>
</feature>
<evidence type="ECO:0000256" key="1">
    <source>
        <dbReference type="ARBA" id="ARBA00001946"/>
    </source>
</evidence>
<keyword evidence="7" id="KW-1185">Reference proteome</keyword>
<dbReference type="EMBL" id="VJSY01000013">
    <property type="protein sequence ID" value="MDR8753685.1"/>
    <property type="molecule type" value="Genomic_DNA"/>
</dbReference>
<evidence type="ECO:0000256" key="3">
    <source>
        <dbReference type="ARBA" id="ARBA00022723"/>
    </source>
</evidence>
<dbReference type="InterPro" id="IPR051121">
    <property type="entry name" value="FAH"/>
</dbReference>
<dbReference type="PANTHER" id="PTHR42796:SF4">
    <property type="entry name" value="FUMARYLACETOACETATE HYDROLASE DOMAIN-CONTAINING PROTEIN 2A"/>
    <property type="match status" value="1"/>
</dbReference>
<proteinExistence type="inferred from homology"/>
<dbReference type="Gene3D" id="3.90.850.10">
    <property type="entry name" value="Fumarylacetoacetase-like, C-terminal domain"/>
    <property type="match status" value="1"/>
</dbReference>
<dbReference type="Pfam" id="PF01557">
    <property type="entry name" value="FAA_hydrolase"/>
    <property type="match status" value="1"/>
</dbReference>
<evidence type="ECO:0000259" key="5">
    <source>
        <dbReference type="Pfam" id="PF01557"/>
    </source>
</evidence>
<organism evidence="6 7">
    <name type="scientific">Burkholderia pseudomultivorans</name>
    <dbReference type="NCBI Taxonomy" id="1207504"/>
    <lineage>
        <taxon>Bacteria</taxon>
        <taxon>Pseudomonadati</taxon>
        <taxon>Pseudomonadota</taxon>
        <taxon>Betaproteobacteria</taxon>
        <taxon>Burkholderiales</taxon>
        <taxon>Burkholderiaceae</taxon>
        <taxon>Burkholderia</taxon>
        <taxon>Burkholderia cepacia complex</taxon>
    </lineage>
</organism>